<dbReference type="EMBL" id="QXFW01001705">
    <property type="protein sequence ID" value="KAE8986933.1"/>
    <property type="molecule type" value="Genomic_DNA"/>
</dbReference>
<evidence type="ECO:0000313" key="13">
    <source>
        <dbReference type="Proteomes" id="UP000437068"/>
    </source>
</evidence>
<evidence type="ECO:0000313" key="9">
    <source>
        <dbReference type="EMBL" id="KAE9287517.1"/>
    </source>
</evidence>
<dbReference type="EMBL" id="QXGA01001552">
    <property type="protein sequence ID" value="KAE9116005.1"/>
    <property type="molecule type" value="Genomic_DNA"/>
</dbReference>
<evidence type="ECO:0000313" key="2">
    <source>
        <dbReference type="EMBL" id="KAE8986933.1"/>
    </source>
</evidence>
<dbReference type="Proteomes" id="UP000429523">
    <property type="component" value="Unassembled WGS sequence"/>
</dbReference>
<evidence type="ECO:0000313" key="18">
    <source>
        <dbReference type="Proteomes" id="UP000476176"/>
    </source>
</evidence>
<evidence type="ECO:0000313" key="7">
    <source>
        <dbReference type="EMBL" id="KAE9194588.1"/>
    </source>
</evidence>
<evidence type="ECO:0000313" key="14">
    <source>
        <dbReference type="Proteomes" id="UP000440367"/>
    </source>
</evidence>
<dbReference type="AlphaFoldDB" id="A0A6A3X7F3"/>
<dbReference type="Proteomes" id="UP000440367">
    <property type="component" value="Unassembled WGS sequence"/>
</dbReference>
<evidence type="ECO:0000313" key="3">
    <source>
        <dbReference type="EMBL" id="KAE9083954.1"/>
    </source>
</evidence>
<dbReference type="EMBL" id="QXGE01001853">
    <property type="protein sequence ID" value="KAE9287517.1"/>
    <property type="molecule type" value="Genomic_DNA"/>
</dbReference>
<dbReference type="EMBL" id="QXGF01001540">
    <property type="protein sequence ID" value="KAE8929312.1"/>
    <property type="molecule type" value="Genomic_DNA"/>
</dbReference>
<sequence>MDIYLDQYKVLKGQELTSLCKYFTEYRSSSYET</sequence>
<evidence type="ECO:0000313" key="15">
    <source>
        <dbReference type="Proteomes" id="UP000440732"/>
    </source>
</evidence>
<evidence type="ECO:0000313" key="17">
    <source>
        <dbReference type="Proteomes" id="UP000460718"/>
    </source>
</evidence>
<comment type="caution">
    <text evidence="8">The sequence shown here is derived from an EMBL/GenBank/DDBJ whole genome shotgun (WGS) entry which is preliminary data.</text>
</comment>
<evidence type="ECO:0000313" key="8">
    <source>
        <dbReference type="EMBL" id="KAE9196701.1"/>
    </source>
</evidence>
<evidence type="ECO:0000313" key="16">
    <source>
        <dbReference type="Proteomes" id="UP000441208"/>
    </source>
</evidence>
<dbReference type="EMBL" id="QXGC01001870">
    <property type="protein sequence ID" value="KAE9194588.1"/>
    <property type="molecule type" value="Genomic_DNA"/>
</dbReference>
<evidence type="ECO:0000313" key="19">
    <source>
        <dbReference type="Proteomes" id="UP000486351"/>
    </source>
</evidence>
<evidence type="ECO:0000313" key="20">
    <source>
        <dbReference type="Proteomes" id="UP000488956"/>
    </source>
</evidence>
<keyword evidence="12" id="KW-1185">Reference proteome</keyword>
<dbReference type="Proteomes" id="UP000486351">
    <property type="component" value="Unassembled WGS sequence"/>
</dbReference>
<gene>
    <name evidence="9" type="ORF">PF001_g20944</name>
    <name evidence="8" type="ORF">PF002_g22984</name>
    <name evidence="7" type="ORF">PF004_g20680</name>
    <name evidence="6" type="ORF">PF005_g19802</name>
    <name evidence="5" type="ORF">PF006_g19138</name>
    <name evidence="3" type="ORF">PF007_g21694</name>
    <name evidence="10" type="ORF">PF008_g20204</name>
    <name evidence="1" type="ORF">PF009_g20568</name>
    <name evidence="4" type="ORF">PF010_g20567</name>
    <name evidence="2" type="ORF">PF011_g19785</name>
</gene>
<evidence type="ECO:0000313" key="4">
    <source>
        <dbReference type="EMBL" id="KAE9085140.1"/>
    </source>
</evidence>
<evidence type="ECO:0000313" key="6">
    <source>
        <dbReference type="EMBL" id="KAE9189043.1"/>
    </source>
</evidence>
<dbReference type="EMBL" id="QXFZ01001858">
    <property type="protein sequence ID" value="KAE9083954.1"/>
    <property type="molecule type" value="Genomic_DNA"/>
</dbReference>
<dbReference type="EMBL" id="QXFX01001761">
    <property type="protein sequence ID" value="KAE9085140.1"/>
    <property type="molecule type" value="Genomic_DNA"/>
</dbReference>
<protein>
    <submittedName>
        <fullName evidence="8">Uncharacterized protein</fullName>
    </submittedName>
</protein>
<dbReference type="Proteomes" id="UP000441208">
    <property type="component" value="Unassembled WGS sequence"/>
</dbReference>
<dbReference type="Proteomes" id="UP000440732">
    <property type="component" value="Unassembled WGS sequence"/>
</dbReference>
<evidence type="ECO:0000313" key="11">
    <source>
        <dbReference type="Proteomes" id="UP000429523"/>
    </source>
</evidence>
<dbReference type="EMBL" id="QXGD01001918">
    <property type="protein sequence ID" value="KAE9196701.1"/>
    <property type="molecule type" value="Genomic_DNA"/>
</dbReference>
<dbReference type="Proteomes" id="UP000437068">
    <property type="component" value="Unassembled WGS sequence"/>
</dbReference>
<dbReference type="Proteomes" id="UP000488956">
    <property type="component" value="Unassembled WGS sequence"/>
</dbReference>
<evidence type="ECO:0000313" key="12">
    <source>
        <dbReference type="Proteomes" id="UP000433483"/>
    </source>
</evidence>
<evidence type="ECO:0000313" key="10">
    <source>
        <dbReference type="EMBL" id="KAE9311424.1"/>
    </source>
</evidence>
<dbReference type="Proteomes" id="UP000433483">
    <property type="component" value="Unassembled WGS sequence"/>
</dbReference>
<accession>A0A6A3X7F3</accession>
<dbReference type="Proteomes" id="UP000460718">
    <property type="component" value="Unassembled WGS sequence"/>
</dbReference>
<organism evidence="8 14">
    <name type="scientific">Phytophthora fragariae</name>
    <dbReference type="NCBI Taxonomy" id="53985"/>
    <lineage>
        <taxon>Eukaryota</taxon>
        <taxon>Sar</taxon>
        <taxon>Stramenopiles</taxon>
        <taxon>Oomycota</taxon>
        <taxon>Peronosporomycetes</taxon>
        <taxon>Peronosporales</taxon>
        <taxon>Peronosporaceae</taxon>
        <taxon>Phytophthora</taxon>
    </lineage>
</organism>
<proteinExistence type="predicted"/>
<name>A0A6A3X7F3_9STRA</name>
<dbReference type="EMBL" id="QXGB01001547">
    <property type="protein sequence ID" value="KAE9189043.1"/>
    <property type="molecule type" value="Genomic_DNA"/>
</dbReference>
<dbReference type="EMBL" id="QXFY01001702">
    <property type="protein sequence ID" value="KAE9311424.1"/>
    <property type="molecule type" value="Genomic_DNA"/>
</dbReference>
<evidence type="ECO:0000313" key="1">
    <source>
        <dbReference type="EMBL" id="KAE8929312.1"/>
    </source>
</evidence>
<reference evidence="11 12" key="1">
    <citation type="submission" date="2018-08" db="EMBL/GenBank/DDBJ databases">
        <title>Genomic investigation of the strawberry pathogen Phytophthora fragariae indicates pathogenicity is determined by transcriptional variation in three key races.</title>
        <authorList>
            <person name="Adams T.M."/>
            <person name="Armitage A.D."/>
            <person name="Sobczyk M.K."/>
            <person name="Bates H.J."/>
            <person name="Dunwell J.M."/>
            <person name="Nellist C.F."/>
            <person name="Harrison R.J."/>
        </authorList>
    </citation>
    <scope>NUCLEOTIDE SEQUENCE [LARGE SCALE GENOMIC DNA]</scope>
    <source>
        <strain evidence="9 13">A4</strain>
        <strain evidence="8 14">BC-1</strain>
        <strain evidence="7 18">BC-23</strain>
        <strain evidence="6 12">NOV-27</strain>
        <strain evidence="5 15">NOV-5</strain>
        <strain evidence="3 16">NOV-71</strain>
        <strain evidence="10 19">NOV-77</strain>
        <strain evidence="1 11">NOV-9</strain>
        <strain evidence="4 20">ONT-3</strain>
        <strain evidence="2 17">SCRP245</strain>
    </source>
</reference>
<evidence type="ECO:0000313" key="5">
    <source>
        <dbReference type="EMBL" id="KAE9116005.1"/>
    </source>
</evidence>
<dbReference type="Proteomes" id="UP000476176">
    <property type="component" value="Unassembled WGS sequence"/>
</dbReference>